<proteinExistence type="predicted"/>
<evidence type="ECO:0000313" key="2">
    <source>
        <dbReference type="EMBL" id="MBZ0154925.1"/>
    </source>
</evidence>
<dbReference type="InterPro" id="IPR011576">
    <property type="entry name" value="Pyridox_Oxase_N"/>
</dbReference>
<gene>
    <name evidence="2" type="ORF">K8I29_01760</name>
</gene>
<comment type="caution">
    <text evidence="2">The sequence shown here is derived from an EMBL/GenBank/DDBJ whole genome shotgun (WGS) entry which is preliminary data.</text>
</comment>
<reference evidence="2" key="1">
    <citation type="journal article" date="2021" name="bioRxiv">
        <title>Unraveling nitrogen, sulfur and carbon metabolic pathways and microbial community transcriptional responses to substrate deprivation and toxicity stresses in a bioreactor mimicking anoxic brackish coastal sediment conditions.</title>
        <authorList>
            <person name="Martins P.D."/>
            <person name="Echeveste M.J."/>
            <person name="Arshad A."/>
            <person name="Kurth J."/>
            <person name="Ouboter H."/>
            <person name="Jetten M.S.M."/>
            <person name="Welte C.U."/>
        </authorList>
    </citation>
    <scope>NUCLEOTIDE SEQUENCE</scope>
    <source>
        <strain evidence="2">MAG_39</strain>
    </source>
</reference>
<dbReference type="Pfam" id="PF01243">
    <property type="entry name" value="PNPOx_N"/>
    <property type="match status" value="1"/>
</dbReference>
<dbReference type="Gene3D" id="2.30.110.10">
    <property type="entry name" value="Electron Transport, Fmn-binding Protein, Chain A"/>
    <property type="match status" value="1"/>
</dbReference>
<dbReference type="AlphaFoldDB" id="A0A953J9B9"/>
<evidence type="ECO:0000313" key="3">
    <source>
        <dbReference type="Proteomes" id="UP000705867"/>
    </source>
</evidence>
<feature type="domain" description="Pyridoxamine 5'-phosphate oxidase N-terminal" evidence="1">
    <location>
        <begin position="4"/>
        <end position="94"/>
    </location>
</feature>
<protein>
    <submittedName>
        <fullName evidence="2">Pyridoxamine 5'-phosphate oxidase family protein</fullName>
    </submittedName>
</protein>
<evidence type="ECO:0000259" key="1">
    <source>
        <dbReference type="Pfam" id="PF01243"/>
    </source>
</evidence>
<sequence length="143" mass="16729">MNKREIFEFLNAHPMFHLATVEEDRPRVRGMLLYRADENGIIFNTGKVKDLHKQLTENPHVEMCFTDTNFESLRQVRVSGTVELVEDLDLKKEIIGKREFLKPWIEQVGYEPLAVYRMRKATATVWTLATNFASKEFIELLNA</sequence>
<dbReference type="EMBL" id="JAIOIV010000015">
    <property type="protein sequence ID" value="MBZ0154925.1"/>
    <property type="molecule type" value="Genomic_DNA"/>
</dbReference>
<accession>A0A953J9B9</accession>
<dbReference type="Proteomes" id="UP000705867">
    <property type="component" value="Unassembled WGS sequence"/>
</dbReference>
<reference evidence="2" key="2">
    <citation type="submission" date="2021-08" db="EMBL/GenBank/DDBJ databases">
        <authorList>
            <person name="Dalcin Martins P."/>
        </authorList>
    </citation>
    <scope>NUCLEOTIDE SEQUENCE</scope>
    <source>
        <strain evidence="2">MAG_39</strain>
    </source>
</reference>
<dbReference type="SUPFAM" id="SSF50475">
    <property type="entry name" value="FMN-binding split barrel"/>
    <property type="match status" value="1"/>
</dbReference>
<name>A0A953J9B9_9BACT</name>
<organism evidence="2 3">
    <name type="scientific">Candidatus Nitrobium versatile</name>
    <dbReference type="NCBI Taxonomy" id="2884831"/>
    <lineage>
        <taxon>Bacteria</taxon>
        <taxon>Pseudomonadati</taxon>
        <taxon>Nitrospirota</taxon>
        <taxon>Nitrospiria</taxon>
        <taxon>Nitrospirales</taxon>
        <taxon>Nitrospiraceae</taxon>
        <taxon>Candidatus Nitrobium</taxon>
    </lineage>
</organism>
<dbReference type="InterPro" id="IPR012349">
    <property type="entry name" value="Split_barrel_FMN-bd"/>
</dbReference>